<keyword evidence="1" id="KW-0808">Transferase</keyword>
<name>A0ABW3RHJ6_9SPHI</name>
<protein>
    <submittedName>
        <fullName evidence="4">Glycosyltransferase family 2 protein</fullName>
    </submittedName>
</protein>
<dbReference type="InterPro" id="IPR001173">
    <property type="entry name" value="Glyco_trans_2-like"/>
</dbReference>
<dbReference type="RefSeq" id="WP_380894690.1">
    <property type="nucleotide sequence ID" value="NZ_JBHTKY010000002.1"/>
</dbReference>
<proteinExistence type="predicted"/>
<evidence type="ECO:0000256" key="1">
    <source>
        <dbReference type="ARBA" id="ARBA00022679"/>
    </source>
</evidence>
<dbReference type="InterPro" id="IPR027791">
    <property type="entry name" value="Galactosyl_T_C"/>
</dbReference>
<accession>A0ABW3RHJ6</accession>
<evidence type="ECO:0000313" key="5">
    <source>
        <dbReference type="Proteomes" id="UP001597205"/>
    </source>
</evidence>
<evidence type="ECO:0000259" key="2">
    <source>
        <dbReference type="Pfam" id="PF00535"/>
    </source>
</evidence>
<reference evidence="5" key="1">
    <citation type="journal article" date="2019" name="Int. J. Syst. Evol. Microbiol.">
        <title>The Global Catalogue of Microorganisms (GCM) 10K type strain sequencing project: providing services to taxonomists for standard genome sequencing and annotation.</title>
        <authorList>
            <consortium name="The Broad Institute Genomics Platform"/>
            <consortium name="The Broad Institute Genome Sequencing Center for Infectious Disease"/>
            <person name="Wu L."/>
            <person name="Ma J."/>
        </authorList>
    </citation>
    <scope>NUCLEOTIDE SEQUENCE [LARGE SCALE GENOMIC DNA]</scope>
    <source>
        <strain evidence="5">CCUG 52468</strain>
    </source>
</reference>
<feature type="domain" description="Glycosyltransferase 2-like" evidence="2">
    <location>
        <begin position="5"/>
        <end position="123"/>
    </location>
</feature>
<feature type="domain" description="Galactosyltransferase C-terminal" evidence="3">
    <location>
        <begin position="163"/>
        <end position="227"/>
    </location>
</feature>
<dbReference type="CDD" id="cd06420">
    <property type="entry name" value="GT2_Chondriotin_Pol_N"/>
    <property type="match status" value="1"/>
</dbReference>
<dbReference type="EMBL" id="JBHTKY010000002">
    <property type="protein sequence ID" value="MFD1164586.1"/>
    <property type="molecule type" value="Genomic_DNA"/>
</dbReference>
<sequence>MEKCSLIISTYNWPKALNLCLESVIQQTVLPTEIIIADDGSREDTKVLIQKYQELNVLPIKHVWHPDQGFLKCIILNKAISQTSTDYIVQIDGDIILDRNFIKDHLYVAEKNCFIRGTRSHITQEYLPTLFEDKNVNFNFSSKGVKHRFNALRIPVLSWMLTKKKSDSSSVRGCNMAYWKQDFIDVNGYNNDLQGWGHEDEELATRLVNKGVLKKTVKLRCVQYHIYHPLASRLNENTHEKVIEIVKNSNLIRCDNGYAQLT</sequence>
<dbReference type="Pfam" id="PF00535">
    <property type="entry name" value="Glycos_transf_2"/>
    <property type="match status" value="1"/>
</dbReference>
<comment type="caution">
    <text evidence="4">The sequence shown here is derived from an EMBL/GenBank/DDBJ whole genome shotgun (WGS) entry which is preliminary data.</text>
</comment>
<dbReference type="InterPro" id="IPR029044">
    <property type="entry name" value="Nucleotide-diphossugar_trans"/>
</dbReference>
<dbReference type="PANTHER" id="PTHR43685:SF3">
    <property type="entry name" value="SLR2126 PROTEIN"/>
    <property type="match status" value="1"/>
</dbReference>
<dbReference type="SUPFAM" id="SSF53448">
    <property type="entry name" value="Nucleotide-diphospho-sugar transferases"/>
    <property type="match status" value="1"/>
</dbReference>
<dbReference type="Pfam" id="PF02709">
    <property type="entry name" value="Glyco_transf_7C"/>
    <property type="match status" value="1"/>
</dbReference>
<organism evidence="4 5">
    <name type="scientific">Sphingobacterium daejeonense</name>
    <dbReference type="NCBI Taxonomy" id="371142"/>
    <lineage>
        <taxon>Bacteria</taxon>
        <taxon>Pseudomonadati</taxon>
        <taxon>Bacteroidota</taxon>
        <taxon>Sphingobacteriia</taxon>
        <taxon>Sphingobacteriales</taxon>
        <taxon>Sphingobacteriaceae</taxon>
        <taxon>Sphingobacterium</taxon>
    </lineage>
</organism>
<dbReference type="InterPro" id="IPR050834">
    <property type="entry name" value="Glycosyltransf_2"/>
</dbReference>
<evidence type="ECO:0000313" key="4">
    <source>
        <dbReference type="EMBL" id="MFD1164586.1"/>
    </source>
</evidence>
<keyword evidence="5" id="KW-1185">Reference proteome</keyword>
<dbReference type="Gene3D" id="3.90.550.10">
    <property type="entry name" value="Spore Coat Polysaccharide Biosynthesis Protein SpsA, Chain A"/>
    <property type="match status" value="1"/>
</dbReference>
<dbReference type="Proteomes" id="UP001597205">
    <property type="component" value="Unassembled WGS sequence"/>
</dbReference>
<dbReference type="PANTHER" id="PTHR43685">
    <property type="entry name" value="GLYCOSYLTRANSFERASE"/>
    <property type="match status" value="1"/>
</dbReference>
<evidence type="ECO:0000259" key="3">
    <source>
        <dbReference type="Pfam" id="PF02709"/>
    </source>
</evidence>
<gene>
    <name evidence="4" type="ORF">ACFQ2C_03105</name>
</gene>